<evidence type="ECO:0000256" key="3">
    <source>
        <dbReference type="ARBA" id="ARBA00022833"/>
    </source>
</evidence>
<keyword evidence="1" id="KW-0479">Metal-binding</keyword>
<feature type="domain" description="MYND-type" evidence="5">
    <location>
        <begin position="154"/>
        <end position="196"/>
    </location>
</feature>
<protein>
    <submittedName>
        <fullName evidence="6">Putative mynd finger</fullName>
    </submittedName>
</protein>
<name>A0A0G2FEX5_9PEZI</name>
<dbReference type="OrthoDB" id="341421at2759"/>
<gene>
    <name evidence="6" type="ORF">UCDDA912_g07322</name>
</gene>
<dbReference type="Proteomes" id="UP000034680">
    <property type="component" value="Unassembled WGS sequence"/>
</dbReference>
<dbReference type="InterPro" id="IPR002893">
    <property type="entry name" value="Znf_MYND"/>
</dbReference>
<dbReference type="SUPFAM" id="SSF144232">
    <property type="entry name" value="HIT/MYND zinc finger-like"/>
    <property type="match status" value="1"/>
</dbReference>
<evidence type="ECO:0000256" key="1">
    <source>
        <dbReference type="ARBA" id="ARBA00022723"/>
    </source>
</evidence>
<accession>A0A0G2FEX5</accession>
<keyword evidence="2 4" id="KW-0863">Zinc-finger</keyword>
<evidence type="ECO:0000256" key="4">
    <source>
        <dbReference type="PROSITE-ProRule" id="PRU00134"/>
    </source>
</evidence>
<dbReference type="AlphaFoldDB" id="A0A0G2FEX5"/>
<proteinExistence type="predicted"/>
<evidence type="ECO:0000256" key="2">
    <source>
        <dbReference type="ARBA" id="ARBA00022771"/>
    </source>
</evidence>
<reference evidence="6 7" key="1">
    <citation type="submission" date="2015-05" db="EMBL/GenBank/DDBJ databases">
        <title>Distinctive expansion of gene families associated with plant cell wall degradation and secondary metabolism in the genomes of grapevine trunk pathogens.</title>
        <authorList>
            <person name="Lawrence D.P."/>
            <person name="Travadon R."/>
            <person name="Rolshausen P.E."/>
            <person name="Baumgartner K."/>
        </authorList>
    </citation>
    <scope>NUCLEOTIDE SEQUENCE [LARGE SCALE GENOMIC DNA]</scope>
    <source>
        <strain evidence="6">DA912</strain>
    </source>
</reference>
<evidence type="ECO:0000259" key="5">
    <source>
        <dbReference type="PROSITE" id="PS50865"/>
    </source>
</evidence>
<dbReference type="GO" id="GO:0008270">
    <property type="term" value="F:zinc ion binding"/>
    <property type="evidence" value="ECO:0007669"/>
    <property type="project" value="UniProtKB-KW"/>
</dbReference>
<dbReference type="EMBL" id="LCUC01000291">
    <property type="protein sequence ID" value="KKY32696.1"/>
    <property type="molecule type" value="Genomic_DNA"/>
</dbReference>
<keyword evidence="3" id="KW-0862">Zinc</keyword>
<evidence type="ECO:0000313" key="6">
    <source>
        <dbReference type="EMBL" id="KKY32696.1"/>
    </source>
</evidence>
<evidence type="ECO:0000313" key="7">
    <source>
        <dbReference type="Proteomes" id="UP000034680"/>
    </source>
</evidence>
<organism evidence="6 7">
    <name type="scientific">Diaporthe ampelina</name>
    <dbReference type="NCBI Taxonomy" id="1214573"/>
    <lineage>
        <taxon>Eukaryota</taxon>
        <taxon>Fungi</taxon>
        <taxon>Dikarya</taxon>
        <taxon>Ascomycota</taxon>
        <taxon>Pezizomycotina</taxon>
        <taxon>Sordariomycetes</taxon>
        <taxon>Sordariomycetidae</taxon>
        <taxon>Diaporthales</taxon>
        <taxon>Diaporthaceae</taxon>
        <taxon>Diaporthe</taxon>
    </lineage>
</organism>
<comment type="caution">
    <text evidence="6">The sequence shown here is derived from an EMBL/GenBank/DDBJ whole genome shotgun (WGS) entry which is preliminary data.</text>
</comment>
<sequence>MGRWGMCLFQGDQDCEIRGDIECTMGLTSDGDDEYDAEKELESPAFRKKLDAGLCDKLFKDCRSNENGGFLLSLFPDGKMRTVLLAAMVMQSGAKISDDNMQHLREIVPRIHSSPGYAWPFNDNGFRDPGKVQFLAALEYYKPGTPRTFCEMSCYHCGKIEADLGKQLSLCARCKVASYCDQDCQKAHWKAHKPSCFDHKNPPVMLNV</sequence>
<reference evidence="6 7" key="2">
    <citation type="submission" date="2015-05" db="EMBL/GenBank/DDBJ databases">
        <authorList>
            <person name="Morales-Cruz A."/>
            <person name="Amrine K.C."/>
            <person name="Cantu D."/>
        </authorList>
    </citation>
    <scope>NUCLEOTIDE SEQUENCE [LARGE SCALE GENOMIC DNA]</scope>
    <source>
        <strain evidence="6">DA912</strain>
    </source>
</reference>
<dbReference type="Gene3D" id="6.10.140.2220">
    <property type="match status" value="1"/>
</dbReference>
<dbReference type="Pfam" id="PF01753">
    <property type="entry name" value="zf-MYND"/>
    <property type="match status" value="1"/>
</dbReference>
<keyword evidence="7" id="KW-1185">Reference proteome</keyword>
<dbReference type="PROSITE" id="PS50865">
    <property type="entry name" value="ZF_MYND_2"/>
    <property type="match status" value="1"/>
</dbReference>